<dbReference type="Gene3D" id="3.30.420.10">
    <property type="entry name" value="Ribonuclease H-like superfamily/Ribonuclease H"/>
    <property type="match status" value="1"/>
</dbReference>
<gene>
    <name evidence="3" type="ORF">LUZ63_007038</name>
</gene>
<dbReference type="Pfam" id="PF13966">
    <property type="entry name" value="zf-RVT"/>
    <property type="match status" value="1"/>
</dbReference>
<comment type="caution">
    <text evidence="3">The sequence shown here is derived from an EMBL/GenBank/DDBJ whole genome shotgun (WGS) entry which is preliminary data.</text>
</comment>
<dbReference type="SUPFAM" id="SSF53098">
    <property type="entry name" value="Ribonuclease H-like"/>
    <property type="match status" value="1"/>
</dbReference>
<proteinExistence type="predicted"/>
<dbReference type="InterPro" id="IPR026960">
    <property type="entry name" value="RVT-Znf"/>
</dbReference>
<feature type="domain" description="Reverse transcriptase zinc-binding" evidence="2">
    <location>
        <begin position="382"/>
        <end position="472"/>
    </location>
</feature>
<evidence type="ECO:0000313" key="4">
    <source>
        <dbReference type="Proteomes" id="UP001151287"/>
    </source>
</evidence>
<name>A0A9Q0CQX5_9POAL</name>
<dbReference type="Pfam" id="PF00078">
    <property type="entry name" value="RVT_1"/>
    <property type="match status" value="1"/>
</dbReference>
<evidence type="ECO:0000259" key="2">
    <source>
        <dbReference type="Pfam" id="PF13966"/>
    </source>
</evidence>
<dbReference type="EMBL" id="JAMQYH010000002">
    <property type="protein sequence ID" value="KAJ1698526.1"/>
    <property type="molecule type" value="Genomic_DNA"/>
</dbReference>
<dbReference type="PANTHER" id="PTHR33116:SF86">
    <property type="entry name" value="REVERSE TRANSCRIPTASE DOMAIN-CONTAINING PROTEIN"/>
    <property type="match status" value="1"/>
</dbReference>
<keyword evidence="4" id="KW-1185">Reference proteome</keyword>
<evidence type="ECO:0008006" key="5">
    <source>
        <dbReference type="Google" id="ProtNLM"/>
    </source>
</evidence>
<dbReference type="InterPro" id="IPR000477">
    <property type="entry name" value="RT_dom"/>
</dbReference>
<evidence type="ECO:0000313" key="3">
    <source>
        <dbReference type="EMBL" id="KAJ1698526.1"/>
    </source>
</evidence>
<organism evidence="3 4">
    <name type="scientific">Rhynchospora breviuscula</name>
    <dbReference type="NCBI Taxonomy" id="2022672"/>
    <lineage>
        <taxon>Eukaryota</taxon>
        <taxon>Viridiplantae</taxon>
        <taxon>Streptophyta</taxon>
        <taxon>Embryophyta</taxon>
        <taxon>Tracheophyta</taxon>
        <taxon>Spermatophyta</taxon>
        <taxon>Magnoliopsida</taxon>
        <taxon>Liliopsida</taxon>
        <taxon>Poales</taxon>
        <taxon>Cyperaceae</taxon>
        <taxon>Cyperoideae</taxon>
        <taxon>Rhynchosporeae</taxon>
        <taxon>Rhynchospora</taxon>
    </lineage>
</organism>
<dbReference type="InterPro" id="IPR036397">
    <property type="entry name" value="RNaseH_sf"/>
</dbReference>
<dbReference type="Proteomes" id="UP001151287">
    <property type="component" value="Unassembled WGS sequence"/>
</dbReference>
<protein>
    <recommendedName>
        <fullName evidence="5">Reverse transcriptase domain-containing protein</fullName>
    </recommendedName>
</protein>
<dbReference type="PANTHER" id="PTHR33116">
    <property type="entry name" value="REVERSE TRANSCRIPTASE ZINC-BINDING DOMAIN-CONTAINING PROTEIN-RELATED-RELATED"/>
    <property type="match status" value="1"/>
</dbReference>
<reference evidence="3" key="1">
    <citation type="journal article" date="2022" name="Cell">
        <title>Repeat-based holocentromeres influence genome architecture and karyotype evolution.</title>
        <authorList>
            <person name="Hofstatter P.G."/>
            <person name="Thangavel G."/>
            <person name="Lux T."/>
            <person name="Neumann P."/>
            <person name="Vondrak T."/>
            <person name="Novak P."/>
            <person name="Zhang M."/>
            <person name="Costa L."/>
            <person name="Castellani M."/>
            <person name="Scott A."/>
            <person name="Toegelov H."/>
            <person name="Fuchs J."/>
            <person name="Mata-Sucre Y."/>
            <person name="Dias Y."/>
            <person name="Vanzela A.L.L."/>
            <person name="Huettel B."/>
            <person name="Almeida C.C.S."/>
            <person name="Simkova H."/>
            <person name="Souza G."/>
            <person name="Pedrosa-Harand A."/>
            <person name="Macas J."/>
            <person name="Mayer K.F.X."/>
            <person name="Houben A."/>
            <person name="Marques A."/>
        </authorList>
    </citation>
    <scope>NUCLEOTIDE SEQUENCE</scope>
    <source>
        <strain evidence="3">RhyBre1mFocal</strain>
    </source>
</reference>
<feature type="domain" description="Reverse transcriptase" evidence="1">
    <location>
        <begin position="6"/>
        <end position="123"/>
    </location>
</feature>
<sequence length="718" mass="82905">MRLILCPMSPYIFIISMEILSRLIGGAVRRKTLKGIKLAATSPVLTHAIYADDLVIMGGTTDMEIQTLTAILQSFGAASGLHINPNKSRLWFSRGCNDQTISRAKEAWGCDQVQEEERYLGIMLNRRGDARRNGRILLDKMKTKLSGWKSHMLSHAGRMVLIKSVMMSLPVYAMSLEMLPKGIIKEMNSLLAKFFWGKTNQQRYLSFIAWKKVCKPYEEGGLGVKDLESFGEALFLKVVWSVMAEEDKLWVQICKAKYFPTVGYWRARNNGGCSKMWSQVLKMRDSFKGQVEWHIRNGKKTMALSQPWFQNWSVQEEATQADRRLQICDLLDTQADAWNMTELHRLFRPDQVQQIITGQNKPKVTLNESDTLVWQRNKKGKYTVKEGYMEIVKGQERREHIQNFNWKEIWKWKVISPRVKIFIWRLLHKGLPMAVNMHARMQHFSPKCLRCGIENEYEMHCIFFCQHSRQVWFGSELGIRAHELPLDCAQAITQIMRELDERGVQLFANTMWEVWKERNKTVIEHEIFNPRNVLQRARAGSLMVNTMLTGPHKPLQGPERYDFLAEGWQVLIDASWQNGGNSGGAYMVYHKGVLHSVGMHFFNVHDAFHSEAIALDEAFRHVFDGIRVPENSKVQFYSDCLILVDAVNKSDISDLPSWRATNVVKQIIEKLEGVQSLATIHHVRREALHQVHGLANMARRNALNYRGHPHMALQQQGR</sequence>
<accession>A0A9Q0CQX5</accession>
<dbReference type="AlphaFoldDB" id="A0A9Q0CQX5"/>
<evidence type="ECO:0000259" key="1">
    <source>
        <dbReference type="Pfam" id="PF00078"/>
    </source>
</evidence>
<dbReference type="InterPro" id="IPR012337">
    <property type="entry name" value="RNaseH-like_sf"/>
</dbReference>
<dbReference type="GO" id="GO:0003676">
    <property type="term" value="F:nucleic acid binding"/>
    <property type="evidence" value="ECO:0007669"/>
    <property type="project" value="InterPro"/>
</dbReference>
<dbReference type="OrthoDB" id="685268at2759"/>